<feature type="domain" description="RNA polymerase sigma factor 54 DNA-binding" evidence="9">
    <location>
        <begin position="269"/>
        <end position="427"/>
    </location>
</feature>
<dbReference type="Pfam" id="PF00309">
    <property type="entry name" value="Sigma54_AID"/>
    <property type="match status" value="1"/>
</dbReference>
<evidence type="ECO:0000259" key="10">
    <source>
        <dbReference type="Pfam" id="PF04963"/>
    </source>
</evidence>
<evidence type="ECO:0000256" key="7">
    <source>
        <dbReference type="ARBA" id="ARBA00023125"/>
    </source>
</evidence>
<dbReference type="PANTHER" id="PTHR32248">
    <property type="entry name" value="RNA POLYMERASE SIGMA-54 FACTOR"/>
    <property type="match status" value="1"/>
</dbReference>
<dbReference type="Pfam" id="PF04552">
    <property type="entry name" value="Sigma54_DBD"/>
    <property type="match status" value="1"/>
</dbReference>
<dbReference type="Proteomes" id="UP001364890">
    <property type="component" value="Unassembled WGS sequence"/>
</dbReference>
<comment type="caution">
    <text evidence="11">The sequence shown here is derived from an EMBL/GenBank/DDBJ whole genome shotgun (WGS) entry which is preliminary data.</text>
</comment>
<evidence type="ECO:0000313" key="12">
    <source>
        <dbReference type="Proteomes" id="UP001364890"/>
    </source>
</evidence>
<keyword evidence="2" id="KW-0240">DNA-directed RNA polymerase</keyword>
<dbReference type="PROSITE" id="PS00717">
    <property type="entry name" value="SIGMA54_1"/>
    <property type="match status" value="1"/>
</dbReference>
<keyword evidence="6" id="KW-0731">Sigma factor</keyword>
<name>A0ABU8F5P2_9BACI</name>
<evidence type="ECO:0000259" key="9">
    <source>
        <dbReference type="Pfam" id="PF04552"/>
    </source>
</evidence>
<evidence type="ECO:0000313" key="11">
    <source>
        <dbReference type="EMBL" id="MEI4769346.1"/>
    </source>
</evidence>
<evidence type="ECO:0000256" key="4">
    <source>
        <dbReference type="ARBA" id="ARBA00022695"/>
    </source>
</evidence>
<dbReference type="RefSeq" id="WP_336496902.1">
    <property type="nucleotide sequence ID" value="NZ_JBAWSY010000003.1"/>
</dbReference>
<keyword evidence="12" id="KW-1185">Reference proteome</keyword>
<dbReference type="InterPro" id="IPR007634">
    <property type="entry name" value="RNA_pol_sigma_54_DNA-bd"/>
</dbReference>
<evidence type="ECO:0000256" key="1">
    <source>
        <dbReference type="ARBA" id="ARBA00008798"/>
    </source>
</evidence>
<dbReference type="PANTHER" id="PTHR32248:SF4">
    <property type="entry name" value="RNA POLYMERASE SIGMA-54 FACTOR"/>
    <property type="match status" value="1"/>
</dbReference>
<protein>
    <submittedName>
        <fullName evidence="11">RNA polymerase factor sigma-54</fullName>
    </submittedName>
</protein>
<dbReference type="InterPro" id="IPR038709">
    <property type="entry name" value="RpoN_core-bd_sf"/>
</dbReference>
<dbReference type="PIRSF" id="PIRSF000774">
    <property type="entry name" value="RpoN"/>
    <property type="match status" value="1"/>
</dbReference>
<organism evidence="11 12">
    <name type="scientific">Psychrobacillus mangrovi</name>
    <dbReference type="NCBI Taxonomy" id="3117745"/>
    <lineage>
        <taxon>Bacteria</taxon>
        <taxon>Bacillati</taxon>
        <taxon>Bacillota</taxon>
        <taxon>Bacilli</taxon>
        <taxon>Bacillales</taxon>
        <taxon>Bacillaceae</taxon>
        <taxon>Psychrobacillus</taxon>
    </lineage>
</organism>
<accession>A0ABU8F5P2</accession>
<keyword evidence="4" id="KW-0548">Nucleotidyltransferase</keyword>
<keyword evidence="7" id="KW-0238">DNA-binding</keyword>
<dbReference type="EMBL" id="JBAWSY010000003">
    <property type="protein sequence ID" value="MEI4769346.1"/>
    <property type="molecule type" value="Genomic_DNA"/>
</dbReference>
<keyword evidence="5" id="KW-0805">Transcription regulation</keyword>
<keyword evidence="3" id="KW-0808">Transferase</keyword>
<reference evidence="11 12" key="1">
    <citation type="submission" date="2024-01" db="EMBL/GenBank/DDBJ databases">
        <title>Seven novel Bacillus-like species.</title>
        <authorList>
            <person name="Liu G."/>
        </authorList>
    </citation>
    <scope>NUCLEOTIDE SEQUENCE [LARGE SCALE GENOMIC DNA]</scope>
    <source>
        <strain evidence="11 12">FJAT-51614</strain>
    </source>
</reference>
<dbReference type="PRINTS" id="PR00045">
    <property type="entry name" value="SIGMA54FCT"/>
</dbReference>
<evidence type="ECO:0000256" key="8">
    <source>
        <dbReference type="ARBA" id="ARBA00023163"/>
    </source>
</evidence>
<feature type="domain" description="RNA polymerase sigma factor 54 core-binding" evidence="10">
    <location>
        <begin position="80"/>
        <end position="257"/>
    </location>
</feature>
<dbReference type="Gene3D" id="1.10.10.60">
    <property type="entry name" value="Homeodomain-like"/>
    <property type="match status" value="1"/>
</dbReference>
<sequence length="429" mass="50279">MELILNHRQELGLVMTYQLRQAIELLQFSTYDLYQFIKEQESENPLIELNEKITDLAYIDRTGKKTISTHSTSEQLDYIRNKEIGMRQKLCEQVRFQYKEEDQQLLSYLIHNLDDSGYLRLDESASYDEKTVKRGIHLLQEIGPIGIGARSLQECLQLQVTYNYPNQLLAKEVIENHLDLLANRKWNDIVRVMKISLEKVKEIYEFIQTLNPKPCTHLSDFKVEYAVPDIVVEFKEGKLVHYLNESYLPKISLNQDYSSLLNIKDESSHYISNQYASYKWLISSIEQRRETILKIIKVLIKKQESFFKEGFCSLKPLTLKDVAAEIEMHESTVSRATMNKIIQTPHGTFDVRMLFTSKLETEDGSSISQREVKQLLENIIKKENKRKPLSDQKIADYFNTEKGITISRRTITKYREELNILSSSLRKEI</sequence>
<dbReference type="PROSITE" id="PS00718">
    <property type="entry name" value="SIGMA54_2"/>
    <property type="match status" value="1"/>
</dbReference>
<dbReference type="Pfam" id="PF04963">
    <property type="entry name" value="Sigma54_CBD"/>
    <property type="match status" value="1"/>
</dbReference>
<dbReference type="Gene3D" id="1.10.10.1330">
    <property type="entry name" value="RNA polymerase sigma-54 factor, core-binding domain"/>
    <property type="match status" value="1"/>
</dbReference>
<dbReference type="InterPro" id="IPR007046">
    <property type="entry name" value="RNA_pol_sigma_54_core-bd"/>
</dbReference>
<evidence type="ECO:0000256" key="2">
    <source>
        <dbReference type="ARBA" id="ARBA00022478"/>
    </source>
</evidence>
<keyword evidence="8" id="KW-0804">Transcription</keyword>
<proteinExistence type="inferred from homology"/>
<dbReference type="NCBIfam" id="TIGR02395">
    <property type="entry name" value="rpoN_sigma"/>
    <property type="match status" value="1"/>
</dbReference>
<dbReference type="InterPro" id="IPR000394">
    <property type="entry name" value="RNA_pol_sigma_54"/>
</dbReference>
<evidence type="ECO:0000256" key="6">
    <source>
        <dbReference type="ARBA" id="ARBA00023082"/>
    </source>
</evidence>
<comment type="similarity">
    <text evidence="1">Belongs to the sigma-54 factor family.</text>
</comment>
<dbReference type="PROSITE" id="PS50044">
    <property type="entry name" value="SIGMA54_3"/>
    <property type="match status" value="1"/>
</dbReference>
<evidence type="ECO:0000256" key="3">
    <source>
        <dbReference type="ARBA" id="ARBA00022679"/>
    </source>
</evidence>
<evidence type="ECO:0000256" key="5">
    <source>
        <dbReference type="ARBA" id="ARBA00023015"/>
    </source>
</evidence>
<gene>
    <name evidence="11" type="primary">rpoN</name>
    <name evidence="11" type="ORF">WAX74_06760</name>
</gene>